<protein>
    <submittedName>
        <fullName evidence="1">Uncharacterized protein</fullName>
    </submittedName>
</protein>
<dbReference type="AlphaFoldDB" id="A0A9Q3H7Y5"/>
<organism evidence="1 2">
    <name type="scientific">Austropuccinia psidii MF-1</name>
    <dbReference type="NCBI Taxonomy" id="1389203"/>
    <lineage>
        <taxon>Eukaryota</taxon>
        <taxon>Fungi</taxon>
        <taxon>Dikarya</taxon>
        <taxon>Basidiomycota</taxon>
        <taxon>Pucciniomycotina</taxon>
        <taxon>Pucciniomycetes</taxon>
        <taxon>Pucciniales</taxon>
        <taxon>Sphaerophragmiaceae</taxon>
        <taxon>Austropuccinia</taxon>
    </lineage>
</organism>
<sequence>MHPILKVAGVVHIWYDIPSCTIFAQQFNGDIFRTKFHDFKSKYQNPTPISKEDSSAHQYANPWWLSKEYSRTPTTWPCRIWVGSSIQEYSKGPFLRGITSFQSVFKAESSSASLGQFNWSIQVILKYPVWPWPNWVNSVPQFRFQHG</sequence>
<reference evidence="1" key="1">
    <citation type="submission" date="2021-03" db="EMBL/GenBank/DDBJ databases">
        <title>Draft genome sequence of rust myrtle Austropuccinia psidii MF-1, a brazilian biotype.</title>
        <authorList>
            <person name="Quecine M.C."/>
            <person name="Pachon D.M.R."/>
            <person name="Bonatelli M.L."/>
            <person name="Correr F.H."/>
            <person name="Franceschini L.M."/>
            <person name="Leite T.F."/>
            <person name="Margarido G.R.A."/>
            <person name="Almeida C.A."/>
            <person name="Ferrarezi J.A."/>
            <person name="Labate C.A."/>
        </authorList>
    </citation>
    <scope>NUCLEOTIDE SEQUENCE</scope>
    <source>
        <strain evidence="1">MF-1</strain>
    </source>
</reference>
<dbReference type="OrthoDB" id="10261522at2759"/>
<accession>A0A9Q3H7Y5</accession>
<comment type="caution">
    <text evidence="1">The sequence shown here is derived from an EMBL/GenBank/DDBJ whole genome shotgun (WGS) entry which is preliminary data.</text>
</comment>
<gene>
    <name evidence="1" type="ORF">O181_034366</name>
</gene>
<keyword evidence="2" id="KW-1185">Reference proteome</keyword>
<dbReference type="Proteomes" id="UP000765509">
    <property type="component" value="Unassembled WGS sequence"/>
</dbReference>
<proteinExistence type="predicted"/>
<evidence type="ECO:0000313" key="2">
    <source>
        <dbReference type="Proteomes" id="UP000765509"/>
    </source>
</evidence>
<dbReference type="EMBL" id="AVOT02012677">
    <property type="protein sequence ID" value="MBW0494651.1"/>
    <property type="molecule type" value="Genomic_DNA"/>
</dbReference>
<name>A0A9Q3H7Y5_9BASI</name>
<evidence type="ECO:0000313" key="1">
    <source>
        <dbReference type="EMBL" id="MBW0494651.1"/>
    </source>
</evidence>